<feature type="compositionally biased region" description="Low complexity" evidence="6">
    <location>
        <begin position="462"/>
        <end position="475"/>
    </location>
</feature>
<gene>
    <name evidence="8" type="ORF">GRF29_77g836031</name>
</gene>
<feature type="compositionally biased region" description="Low complexity" evidence="6">
    <location>
        <begin position="10"/>
        <end position="32"/>
    </location>
</feature>
<feature type="domain" description="TAFII55 protein conserved region" evidence="7">
    <location>
        <begin position="195"/>
        <end position="357"/>
    </location>
</feature>
<feature type="compositionally biased region" description="Basic and acidic residues" evidence="6">
    <location>
        <begin position="90"/>
        <end position="102"/>
    </location>
</feature>
<sequence length="559" mass="61199">MKLKLKKPQAAPDAPADASANATSAPSPAPSTGPKLALKFKPVAAPAGDSAEGPVGDAPKQKRKYTKKPKVDENGQPVASGKPGSKPKKRALEETEERDPTKRKVKPTMKSLSYVQESDDDDEDVPLASIAPAVQPHQPPRQNSMKIVIKNATDAKTQRAAPAILKVVGRGRPPIRPPGVGYDSEAEEAEKDPAIESQFVLRMAPGPDNDLLRKAIEEKTIGKSASNGGPGVQFRFFDREGRKAMITIQGRMYAATMVELPCVIESLKSWNRKDWVKSADVCQMLLVLGRVNSEEEAKKFTRPREVEPESHRYPHGLTPPMRWARKRRFRPRKSYLDVERIENSTEELLNLDENAEEVDFKLIDSDAESSEGETDDDAAGEDEEMPDAETPAADMVDDEELMAMFQSELGNDQVEVQASGDMMDVDDLFGDGAEIEVETPVGGGAHEVAMHALAQHGSLVMEPGSAASTPAAATSPDDDDDDDDGDDDDEDDPEALERQREVEQIQDEIRELTETIEENKAKKAAATNKLFAARLQVMIDQLIANRNVKMSRIGMTEDD</sequence>
<evidence type="ECO:0000256" key="5">
    <source>
        <dbReference type="ARBA" id="ARBA00023242"/>
    </source>
</evidence>
<evidence type="ECO:0000259" key="7">
    <source>
        <dbReference type="SMART" id="SM01370"/>
    </source>
</evidence>
<feature type="region of interest" description="Disordered" evidence="6">
    <location>
        <begin position="1"/>
        <end position="124"/>
    </location>
</feature>
<evidence type="ECO:0000313" key="8">
    <source>
        <dbReference type="EMBL" id="KAK3208461.1"/>
    </source>
</evidence>
<dbReference type="PANTHER" id="PTHR12228">
    <property type="entry name" value="TRANSCRIPTION INITIATION FACTOR TFIID 55 KD SUBUNIT-RELATED"/>
    <property type="match status" value="1"/>
</dbReference>
<keyword evidence="3" id="KW-0805">Transcription regulation</keyword>
<evidence type="ECO:0000256" key="1">
    <source>
        <dbReference type="ARBA" id="ARBA00004123"/>
    </source>
</evidence>
<feature type="region of interest" description="Disordered" evidence="6">
    <location>
        <begin position="462"/>
        <end position="509"/>
    </location>
</feature>
<feature type="region of interest" description="Disordered" evidence="6">
    <location>
        <begin position="362"/>
        <end position="389"/>
    </location>
</feature>
<accession>A0AAN6RGD9</accession>
<keyword evidence="5" id="KW-0539">Nucleus</keyword>
<protein>
    <recommendedName>
        <fullName evidence="7">TAFII55 protein conserved region domain-containing protein</fullName>
    </recommendedName>
</protein>
<dbReference type="Proteomes" id="UP001280581">
    <property type="component" value="Unassembled WGS sequence"/>
</dbReference>
<evidence type="ECO:0000256" key="4">
    <source>
        <dbReference type="ARBA" id="ARBA00023163"/>
    </source>
</evidence>
<keyword evidence="4" id="KW-0804">Transcription</keyword>
<dbReference type="Pfam" id="PF04658">
    <property type="entry name" value="TAFII55_N"/>
    <property type="match status" value="1"/>
</dbReference>
<dbReference type="AlphaFoldDB" id="A0AAN6RGD9"/>
<dbReference type="GO" id="GO:0005669">
    <property type="term" value="C:transcription factor TFIID complex"/>
    <property type="evidence" value="ECO:0007669"/>
    <property type="project" value="InterPro"/>
</dbReference>
<feature type="compositionally biased region" description="Basic and acidic residues" evidence="6">
    <location>
        <begin position="495"/>
        <end position="509"/>
    </location>
</feature>
<dbReference type="InterPro" id="IPR037817">
    <property type="entry name" value="TAF7"/>
</dbReference>
<evidence type="ECO:0000256" key="3">
    <source>
        <dbReference type="ARBA" id="ARBA00023015"/>
    </source>
</evidence>
<comment type="subcellular location">
    <subcellularLocation>
        <location evidence="1">Nucleus</location>
    </subcellularLocation>
</comment>
<feature type="compositionally biased region" description="Acidic residues" evidence="6">
    <location>
        <begin position="365"/>
        <end position="387"/>
    </location>
</feature>
<dbReference type="PANTHER" id="PTHR12228:SF0">
    <property type="entry name" value="TATA-BOX BINDING PROTEIN ASSOCIATED FACTOR 7"/>
    <property type="match status" value="1"/>
</dbReference>
<proteinExistence type="inferred from homology"/>
<feature type="compositionally biased region" description="Acidic residues" evidence="6">
    <location>
        <begin position="476"/>
        <end position="494"/>
    </location>
</feature>
<comment type="similarity">
    <text evidence="2">Belongs to the TAF7 family.</text>
</comment>
<evidence type="ECO:0000256" key="2">
    <source>
        <dbReference type="ARBA" id="ARBA00009368"/>
    </source>
</evidence>
<comment type="caution">
    <text evidence="8">The sequence shown here is derived from an EMBL/GenBank/DDBJ whole genome shotgun (WGS) entry which is preliminary data.</text>
</comment>
<dbReference type="GO" id="GO:0016251">
    <property type="term" value="F:RNA polymerase II general transcription initiation factor activity"/>
    <property type="evidence" value="ECO:0007669"/>
    <property type="project" value="TreeGrafter"/>
</dbReference>
<dbReference type="InterPro" id="IPR006751">
    <property type="entry name" value="TAFII55_prot_cons_reg"/>
</dbReference>
<name>A0AAN6RGD9_9PLEO</name>
<dbReference type="CDD" id="cd08047">
    <property type="entry name" value="TAF7"/>
    <property type="match status" value="1"/>
</dbReference>
<dbReference type="EMBL" id="WVTA01000007">
    <property type="protein sequence ID" value="KAK3208461.1"/>
    <property type="molecule type" value="Genomic_DNA"/>
</dbReference>
<keyword evidence="9" id="KW-1185">Reference proteome</keyword>
<evidence type="ECO:0000313" key="9">
    <source>
        <dbReference type="Proteomes" id="UP001280581"/>
    </source>
</evidence>
<reference evidence="8 9" key="1">
    <citation type="submission" date="2021-02" db="EMBL/GenBank/DDBJ databases">
        <title>Genome assembly of Pseudopithomyces chartarum.</title>
        <authorList>
            <person name="Jauregui R."/>
            <person name="Singh J."/>
            <person name="Voisey C."/>
        </authorList>
    </citation>
    <scope>NUCLEOTIDE SEQUENCE [LARGE SCALE GENOMIC DNA]</scope>
    <source>
        <strain evidence="8 9">AGR01</strain>
    </source>
</reference>
<evidence type="ECO:0000256" key="6">
    <source>
        <dbReference type="SAM" id="MobiDB-lite"/>
    </source>
</evidence>
<dbReference type="SMART" id="SM01370">
    <property type="entry name" value="TAFII55_N"/>
    <property type="match status" value="1"/>
</dbReference>
<dbReference type="GO" id="GO:0051123">
    <property type="term" value="P:RNA polymerase II preinitiation complex assembly"/>
    <property type="evidence" value="ECO:0007669"/>
    <property type="project" value="TreeGrafter"/>
</dbReference>
<organism evidence="8 9">
    <name type="scientific">Pseudopithomyces chartarum</name>
    <dbReference type="NCBI Taxonomy" id="1892770"/>
    <lineage>
        <taxon>Eukaryota</taxon>
        <taxon>Fungi</taxon>
        <taxon>Dikarya</taxon>
        <taxon>Ascomycota</taxon>
        <taxon>Pezizomycotina</taxon>
        <taxon>Dothideomycetes</taxon>
        <taxon>Pleosporomycetidae</taxon>
        <taxon>Pleosporales</taxon>
        <taxon>Massarineae</taxon>
        <taxon>Didymosphaeriaceae</taxon>
        <taxon>Pseudopithomyces</taxon>
    </lineage>
</organism>